<dbReference type="FunFam" id="1.10.287.310:FF:000001">
    <property type="entry name" value="50S ribosomal protein L29"/>
    <property type="match status" value="1"/>
</dbReference>
<evidence type="ECO:0000256" key="2">
    <source>
        <dbReference type="ARBA" id="ARBA00022980"/>
    </source>
</evidence>
<dbReference type="SUPFAM" id="SSF46561">
    <property type="entry name" value="Ribosomal protein L29 (L29p)"/>
    <property type="match status" value="1"/>
</dbReference>
<dbReference type="InterPro" id="IPR001854">
    <property type="entry name" value="Ribosomal_uL29"/>
</dbReference>
<evidence type="ECO:0000256" key="5">
    <source>
        <dbReference type="ARBA" id="ARBA00035476"/>
    </source>
</evidence>
<gene>
    <name evidence="6" type="ORF">S03H2_23003</name>
</gene>
<dbReference type="GO" id="GO:0003735">
    <property type="term" value="F:structural constituent of ribosome"/>
    <property type="evidence" value="ECO:0007669"/>
    <property type="project" value="InterPro"/>
</dbReference>
<dbReference type="Gene3D" id="1.10.287.310">
    <property type="match status" value="1"/>
</dbReference>
<keyword evidence="3" id="KW-0687">Ribonucleoprotein</keyword>
<dbReference type="PROSITE" id="PS00579">
    <property type="entry name" value="RIBOSOMAL_L29"/>
    <property type="match status" value="1"/>
</dbReference>
<dbReference type="EMBL" id="BARU01012485">
    <property type="protein sequence ID" value="GAH41736.1"/>
    <property type="molecule type" value="Genomic_DNA"/>
</dbReference>
<dbReference type="AlphaFoldDB" id="X1F7W7"/>
<evidence type="ECO:0000256" key="1">
    <source>
        <dbReference type="ARBA" id="ARBA00009254"/>
    </source>
</evidence>
<keyword evidence="2" id="KW-0689">Ribosomal protein</keyword>
<name>X1F7W7_9ZZZZ</name>
<evidence type="ECO:0000256" key="3">
    <source>
        <dbReference type="ARBA" id="ARBA00023274"/>
    </source>
</evidence>
<dbReference type="GO" id="GO:0022625">
    <property type="term" value="C:cytosolic large ribosomal subunit"/>
    <property type="evidence" value="ECO:0007669"/>
    <property type="project" value="TreeGrafter"/>
</dbReference>
<sequence length="68" mass="8182">MKATQLRELTFNQLDKKLAEAKQDLFNLRFQLSISKLENTAKIKEIKREIARIMTVQYEREREVINEK</sequence>
<dbReference type="CDD" id="cd00427">
    <property type="entry name" value="Ribosomal_L29_HIP"/>
    <property type="match status" value="1"/>
</dbReference>
<dbReference type="InterPro" id="IPR018254">
    <property type="entry name" value="Ribosomal_uL29_CS"/>
</dbReference>
<organism evidence="6">
    <name type="scientific">marine sediment metagenome</name>
    <dbReference type="NCBI Taxonomy" id="412755"/>
    <lineage>
        <taxon>unclassified sequences</taxon>
        <taxon>metagenomes</taxon>
        <taxon>ecological metagenomes</taxon>
    </lineage>
</organism>
<dbReference type="Pfam" id="PF00831">
    <property type="entry name" value="Ribosomal_L29"/>
    <property type="match status" value="1"/>
</dbReference>
<comment type="similarity">
    <text evidence="1">Belongs to the universal ribosomal protein uL29 family.</text>
</comment>
<evidence type="ECO:0000313" key="6">
    <source>
        <dbReference type="EMBL" id="GAH41736.1"/>
    </source>
</evidence>
<dbReference type="GO" id="GO:0006412">
    <property type="term" value="P:translation"/>
    <property type="evidence" value="ECO:0007669"/>
    <property type="project" value="InterPro"/>
</dbReference>
<dbReference type="PANTHER" id="PTHR10916:SF0">
    <property type="entry name" value="LARGE RIBOSOMAL SUBUNIT PROTEIN UL29C"/>
    <property type="match status" value="1"/>
</dbReference>
<comment type="caution">
    <text evidence="6">The sequence shown here is derived from an EMBL/GenBank/DDBJ whole genome shotgun (WGS) entry which is preliminary data.</text>
</comment>
<reference evidence="6" key="1">
    <citation type="journal article" date="2014" name="Front. Microbiol.">
        <title>High frequency of phylogenetically diverse reductive dehalogenase-homologous genes in deep subseafloor sedimentary metagenomes.</title>
        <authorList>
            <person name="Kawai M."/>
            <person name="Futagami T."/>
            <person name="Toyoda A."/>
            <person name="Takaki Y."/>
            <person name="Nishi S."/>
            <person name="Hori S."/>
            <person name="Arai W."/>
            <person name="Tsubouchi T."/>
            <person name="Morono Y."/>
            <person name="Uchiyama I."/>
            <person name="Ito T."/>
            <person name="Fujiyama A."/>
            <person name="Inagaki F."/>
            <person name="Takami H."/>
        </authorList>
    </citation>
    <scope>NUCLEOTIDE SEQUENCE</scope>
    <source>
        <strain evidence="6">Expedition CK06-06</strain>
    </source>
</reference>
<evidence type="ECO:0000256" key="4">
    <source>
        <dbReference type="ARBA" id="ARBA00035204"/>
    </source>
</evidence>
<protein>
    <recommendedName>
        <fullName evidence="4">Large ribosomal subunit protein uL29</fullName>
    </recommendedName>
    <alternativeName>
        <fullName evidence="5">50S ribosomal protein L29</fullName>
    </alternativeName>
</protein>
<dbReference type="PANTHER" id="PTHR10916">
    <property type="entry name" value="60S RIBOSOMAL PROTEIN L35/50S RIBOSOMAL PROTEIN L29"/>
    <property type="match status" value="1"/>
</dbReference>
<proteinExistence type="inferred from homology"/>
<accession>X1F7W7</accession>
<dbReference type="HAMAP" id="MF_00374">
    <property type="entry name" value="Ribosomal_uL29"/>
    <property type="match status" value="1"/>
</dbReference>
<dbReference type="InterPro" id="IPR036049">
    <property type="entry name" value="Ribosomal_uL29_sf"/>
</dbReference>
<dbReference type="InterPro" id="IPR050063">
    <property type="entry name" value="Ribosomal_protein_uL29"/>
</dbReference>
<dbReference type="NCBIfam" id="TIGR00012">
    <property type="entry name" value="L29"/>
    <property type="match status" value="1"/>
</dbReference>